<evidence type="ECO:0000313" key="9">
    <source>
        <dbReference type="EMBL" id="GAA5113020.1"/>
    </source>
</evidence>
<dbReference type="InterPro" id="IPR015422">
    <property type="entry name" value="PyrdxlP-dep_Trfase_small"/>
</dbReference>
<dbReference type="InterPro" id="IPR015424">
    <property type="entry name" value="PyrdxlP-dep_Trfase"/>
</dbReference>
<protein>
    <recommendedName>
        <fullName evidence="7">Aminotransferase</fullName>
        <ecNumber evidence="7">2.6.1.-</ecNumber>
    </recommendedName>
</protein>
<feature type="domain" description="Aminotransferase class I/classII large" evidence="8">
    <location>
        <begin position="27"/>
        <end position="392"/>
    </location>
</feature>
<dbReference type="PROSITE" id="PS00105">
    <property type="entry name" value="AA_TRANSFER_CLASS_1"/>
    <property type="match status" value="1"/>
</dbReference>
<dbReference type="Proteomes" id="UP001500171">
    <property type="component" value="Unassembled WGS sequence"/>
</dbReference>
<proteinExistence type="inferred from homology"/>
<keyword evidence="4 7" id="KW-0032">Aminotransferase</keyword>
<sequence>MFENLAAAPADPILGLADVYNADERINKINLCVGIYKDENMVTPILACVKKAESFLLENEHSKAYLPIEGLAKFNLATQKLILGEDSPLINDLRVKTAQTPGGTGALRVMADFLVRRTKVRRIWVSNPTWPNHQSVFQTAGLEVREYRYYNAQTHDLDFDALIEDLNQISAGEAVLFHGCCHNPTGIDPTPEQWQIIADLAKQKGWLPVFDLAYQGFGQGLEEDVFGIRLFAQSQPELLIASSYSKNFGLYNERVGALTLIAENADIADRAFSQVKTIIRANYSNPPSHGANIVAHILTNPEMKEEWIDELTTMRQRIHRMRQLFVKTLQDKGANQDFSFIAKQNGMFSFSGLTEQQVMALRNEYGIYIVKSGRLNVAGMTLDNMSLLCESIVKVLS</sequence>
<dbReference type="Pfam" id="PF00155">
    <property type="entry name" value="Aminotran_1_2"/>
    <property type="match status" value="1"/>
</dbReference>
<name>A0ABP9NA69_9GAMM</name>
<evidence type="ECO:0000256" key="2">
    <source>
        <dbReference type="ARBA" id="ARBA00007441"/>
    </source>
</evidence>
<comment type="cofactor">
    <cofactor evidence="1 7">
        <name>pyridoxal 5'-phosphate</name>
        <dbReference type="ChEBI" id="CHEBI:597326"/>
    </cofactor>
</comment>
<gene>
    <name evidence="9" type="primary">aspC</name>
    <name evidence="9" type="ORF">GCM10023211_20590</name>
</gene>
<evidence type="ECO:0000256" key="3">
    <source>
        <dbReference type="ARBA" id="ARBA00011738"/>
    </source>
</evidence>
<keyword evidence="10" id="KW-1185">Reference proteome</keyword>
<dbReference type="EMBL" id="BAABHY010000005">
    <property type="protein sequence ID" value="GAA5113020.1"/>
    <property type="molecule type" value="Genomic_DNA"/>
</dbReference>
<evidence type="ECO:0000256" key="7">
    <source>
        <dbReference type="RuleBase" id="RU000481"/>
    </source>
</evidence>
<dbReference type="PRINTS" id="PR00799">
    <property type="entry name" value="TRANSAMINASE"/>
</dbReference>
<dbReference type="InterPro" id="IPR004839">
    <property type="entry name" value="Aminotransferase_I/II_large"/>
</dbReference>
<dbReference type="SUPFAM" id="SSF53383">
    <property type="entry name" value="PLP-dependent transferases"/>
    <property type="match status" value="1"/>
</dbReference>
<dbReference type="Gene3D" id="3.90.1150.10">
    <property type="entry name" value="Aspartate Aminotransferase, domain 1"/>
    <property type="match status" value="1"/>
</dbReference>
<dbReference type="PANTHER" id="PTHR11879">
    <property type="entry name" value="ASPARTATE AMINOTRANSFERASE"/>
    <property type="match status" value="1"/>
</dbReference>
<organism evidence="9 10">
    <name type="scientific">Orbus sasakiae</name>
    <dbReference type="NCBI Taxonomy" id="1078475"/>
    <lineage>
        <taxon>Bacteria</taxon>
        <taxon>Pseudomonadati</taxon>
        <taxon>Pseudomonadota</taxon>
        <taxon>Gammaproteobacteria</taxon>
        <taxon>Orbales</taxon>
        <taxon>Orbaceae</taxon>
        <taxon>Orbus</taxon>
    </lineage>
</organism>
<evidence type="ECO:0000256" key="6">
    <source>
        <dbReference type="ARBA" id="ARBA00022898"/>
    </source>
</evidence>
<accession>A0ABP9NA69</accession>
<evidence type="ECO:0000256" key="4">
    <source>
        <dbReference type="ARBA" id="ARBA00022576"/>
    </source>
</evidence>
<dbReference type="PANTHER" id="PTHR11879:SF22">
    <property type="entry name" value="ASPARTATE AMINOTRANSFERASE, MITOCHONDRIAL"/>
    <property type="match status" value="1"/>
</dbReference>
<dbReference type="RefSeq" id="WP_345491881.1">
    <property type="nucleotide sequence ID" value="NZ_BAABHY010000005.1"/>
</dbReference>
<dbReference type="InterPro" id="IPR000796">
    <property type="entry name" value="Asp_trans"/>
</dbReference>
<dbReference type="InterPro" id="IPR004838">
    <property type="entry name" value="NHTrfase_class1_PyrdxlP-BS"/>
</dbReference>
<keyword evidence="6" id="KW-0663">Pyridoxal phosphate</keyword>
<comment type="subunit">
    <text evidence="3">Homodimer.</text>
</comment>
<evidence type="ECO:0000259" key="8">
    <source>
        <dbReference type="Pfam" id="PF00155"/>
    </source>
</evidence>
<reference evidence="10" key="1">
    <citation type="journal article" date="2019" name="Int. J. Syst. Evol. Microbiol.">
        <title>The Global Catalogue of Microorganisms (GCM) 10K type strain sequencing project: providing services to taxonomists for standard genome sequencing and annotation.</title>
        <authorList>
            <consortium name="The Broad Institute Genomics Platform"/>
            <consortium name="The Broad Institute Genome Sequencing Center for Infectious Disease"/>
            <person name="Wu L."/>
            <person name="Ma J."/>
        </authorList>
    </citation>
    <scope>NUCLEOTIDE SEQUENCE [LARGE SCALE GENOMIC DNA]</scope>
    <source>
        <strain evidence="10">JCM 18050</strain>
    </source>
</reference>
<comment type="caution">
    <text evidence="9">The sequence shown here is derived from an EMBL/GenBank/DDBJ whole genome shotgun (WGS) entry which is preliminary data.</text>
</comment>
<dbReference type="EC" id="2.6.1.-" evidence="7"/>
<dbReference type="NCBIfam" id="NF006719">
    <property type="entry name" value="PRK09257.1"/>
    <property type="match status" value="1"/>
</dbReference>
<keyword evidence="5 7" id="KW-0808">Transferase</keyword>
<evidence type="ECO:0000256" key="1">
    <source>
        <dbReference type="ARBA" id="ARBA00001933"/>
    </source>
</evidence>
<dbReference type="Gene3D" id="3.40.640.10">
    <property type="entry name" value="Type I PLP-dependent aspartate aminotransferase-like (Major domain)"/>
    <property type="match status" value="1"/>
</dbReference>
<dbReference type="InterPro" id="IPR015421">
    <property type="entry name" value="PyrdxlP-dep_Trfase_major"/>
</dbReference>
<evidence type="ECO:0000313" key="10">
    <source>
        <dbReference type="Proteomes" id="UP001500171"/>
    </source>
</evidence>
<evidence type="ECO:0000256" key="5">
    <source>
        <dbReference type="ARBA" id="ARBA00022679"/>
    </source>
</evidence>
<comment type="similarity">
    <text evidence="2 7">Belongs to the class-I pyridoxal-phosphate-dependent aminotransferase family.</text>
</comment>
<dbReference type="CDD" id="cd00609">
    <property type="entry name" value="AAT_like"/>
    <property type="match status" value="1"/>
</dbReference>